<reference evidence="1" key="1">
    <citation type="journal article" date="2015" name="Nature">
        <title>Complex archaea that bridge the gap between prokaryotes and eukaryotes.</title>
        <authorList>
            <person name="Spang A."/>
            <person name="Saw J.H."/>
            <person name="Jorgensen S.L."/>
            <person name="Zaremba-Niedzwiedzka K."/>
            <person name="Martijn J."/>
            <person name="Lind A.E."/>
            <person name="van Eijk R."/>
            <person name="Schleper C."/>
            <person name="Guy L."/>
            <person name="Ettema T.J."/>
        </authorList>
    </citation>
    <scope>NUCLEOTIDE SEQUENCE</scope>
</reference>
<sequence length="509" mass="56397">MRIDNRASRIRSLLFLLIIVAFFPLIASYTDNIFTNKYESDYNDPQQVKTAILGNDPWWDSDWPYRILINVTNQESVDLKNYGVSIDFPYDDAEYIVKVNNTLKDIRIIEYASGVAYERKYYIFQDYPSTGEARIFFNTNVSASGSETDTYLYFGNMGVASTAVEDGLGYVKNGDFEYFPSGDTPTVSPYDPVGWNWSHNPPEDLIPAWGLIPNDPYTTTETVPIAYWQNALVNITSGHVRNVGYTYKWGTTEINLPAKRKDILRADDNYAGVVYSNSFVVPIVGNGDPSVDTIFLNLWRNVRVCSFDLEDGYFVRIINASAGLSNPDNHQVIGSPGYFEYFTGVGATNQGHTLANYSQGGSTSSGTVETLGVEEGLFGEIKLNLSNYMGMNVSLEVGMFGGEGIGGSDDVGFGQIDNVYFDYTVDTALNELQSQQSQIIIITRDVDGNIIPGAEVSLVQNNIVVDTQTTDDTGETTFSNINYGIYNFTVNSTFAPGVEQVVFNSTEAN</sequence>
<gene>
    <name evidence="1" type="ORF">LCGC14_0529630</name>
</gene>
<dbReference type="AlphaFoldDB" id="A0A0F9SEB4"/>
<feature type="non-terminal residue" evidence="1">
    <location>
        <position position="509"/>
    </location>
</feature>
<name>A0A0F9SEB4_9ZZZZ</name>
<evidence type="ECO:0000313" key="1">
    <source>
        <dbReference type="EMBL" id="KKN60652.1"/>
    </source>
</evidence>
<organism evidence="1">
    <name type="scientific">marine sediment metagenome</name>
    <dbReference type="NCBI Taxonomy" id="412755"/>
    <lineage>
        <taxon>unclassified sequences</taxon>
        <taxon>metagenomes</taxon>
        <taxon>ecological metagenomes</taxon>
    </lineage>
</organism>
<protein>
    <submittedName>
        <fullName evidence="1">Uncharacterized protein</fullName>
    </submittedName>
</protein>
<comment type="caution">
    <text evidence="1">The sequence shown here is derived from an EMBL/GenBank/DDBJ whole genome shotgun (WGS) entry which is preliminary data.</text>
</comment>
<dbReference type="InterPro" id="IPR013783">
    <property type="entry name" value="Ig-like_fold"/>
</dbReference>
<accession>A0A0F9SEB4</accession>
<dbReference type="SUPFAM" id="SSF49478">
    <property type="entry name" value="Cna protein B-type domain"/>
    <property type="match status" value="1"/>
</dbReference>
<dbReference type="Gene3D" id="2.60.40.10">
    <property type="entry name" value="Immunoglobulins"/>
    <property type="match status" value="1"/>
</dbReference>
<dbReference type="EMBL" id="LAZR01000687">
    <property type="protein sequence ID" value="KKN60652.1"/>
    <property type="molecule type" value="Genomic_DNA"/>
</dbReference>
<proteinExistence type="predicted"/>